<keyword evidence="16" id="KW-1185">Reference proteome</keyword>
<dbReference type="GeneID" id="19321561"/>
<protein>
    <recommendedName>
        <fullName evidence="12">Endoglucanase EG-II</fullName>
        <ecNumber evidence="3">3.2.1.4</ecNumber>
    </recommendedName>
</protein>
<evidence type="ECO:0000256" key="7">
    <source>
        <dbReference type="ARBA" id="ARBA00023277"/>
    </source>
</evidence>
<dbReference type="SUPFAM" id="SSF51445">
    <property type="entry name" value="(Trans)glycosidases"/>
    <property type="match status" value="1"/>
</dbReference>
<reference evidence="16" key="1">
    <citation type="journal article" date="2013" name="Genome Announc.">
        <title>Draft genome sequence of the ascomycete Phaeoacremonium aleophilum strain UCR-PA7, a causal agent of the esca disease complex in grapevines.</title>
        <authorList>
            <person name="Blanco-Ulate B."/>
            <person name="Rolshausen P."/>
            <person name="Cantu D."/>
        </authorList>
    </citation>
    <scope>NUCLEOTIDE SEQUENCE [LARGE SCALE GENOMIC DNA]</scope>
    <source>
        <strain evidence="16">UCR-PA7</strain>
    </source>
</reference>
<evidence type="ECO:0000259" key="14">
    <source>
        <dbReference type="Pfam" id="PF00150"/>
    </source>
</evidence>
<dbReference type="PANTHER" id="PTHR34142:SF5">
    <property type="entry name" value="CBM1 DOMAIN-CONTAINING PROTEIN"/>
    <property type="match status" value="1"/>
</dbReference>
<gene>
    <name evidence="15" type="ORF">UCRPA7_1415</name>
</gene>
<evidence type="ECO:0000256" key="5">
    <source>
        <dbReference type="ARBA" id="ARBA00022801"/>
    </source>
</evidence>
<proteinExistence type="inferred from homology"/>
<feature type="domain" description="Glycoside hydrolase family 5" evidence="14">
    <location>
        <begin position="1"/>
        <end position="249"/>
    </location>
</feature>
<dbReference type="Proteomes" id="UP000014074">
    <property type="component" value="Unassembled WGS sequence"/>
</dbReference>
<keyword evidence="9 13" id="KW-0326">Glycosidase</keyword>
<comment type="function">
    <text evidence="11">Endoglucanase (EG) that cleaves the internal beta-1,4-glucosidic bonds in cellulose. The degradation of cellulose involves an interplay between different cellulolytic enzymes. Hydrolysis starts with EGs, which cut internal glycosidic linkages to reduce the polymerization degree of the substrate and creates new chain ends for exocellobiohydrolases (CBHs). The CBH release the disaccharide cellobiose from the non-reducing end of the cellulose polymer chain. Finally, beta-1,4-glucosidases hydrolyze the cellobiose and other short cello-oligosaccharides into glucose units.</text>
</comment>
<evidence type="ECO:0000256" key="4">
    <source>
        <dbReference type="ARBA" id="ARBA00022729"/>
    </source>
</evidence>
<comment type="catalytic activity">
    <reaction evidence="1">
        <text>Endohydrolysis of (1-&gt;4)-beta-D-glucosidic linkages in cellulose, lichenin and cereal beta-D-glucans.</text>
        <dbReference type="EC" id="3.2.1.4"/>
    </reaction>
</comment>
<evidence type="ECO:0000313" key="16">
    <source>
        <dbReference type="Proteomes" id="UP000014074"/>
    </source>
</evidence>
<organism evidence="15 16">
    <name type="scientific">Phaeoacremonium minimum (strain UCR-PA7)</name>
    <name type="common">Esca disease fungus</name>
    <name type="synonym">Togninia minima</name>
    <dbReference type="NCBI Taxonomy" id="1286976"/>
    <lineage>
        <taxon>Eukaryota</taxon>
        <taxon>Fungi</taxon>
        <taxon>Dikarya</taxon>
        <taxon>Ascomycota</taxon>
        <taxon>Pezizomycotina</taxon>
        <taxon>Sordariomycetes</taxon>
        <taxon>Sordariomycetidae</taxon>
        <taxon>Togniniales</taxon>
        <taxon>Togniniaceae</taxon>
        <taxon>Phaeoacremonium</taxon>
    </lineage>
</organism>
<dbReference type="RefSeq" id="XP_007912188.1">
    <property type="nucleotide sequence ID" value="XM_007913997.1"/>
</dbReference>
<dbReference type="OrthoDB" id="5823761at2759"/>
<keyword evidence="6" id="KW-0136">Cellulose degradation</keyword>
<evidence type="ECO:0000256" key="9">
    <source>
        <dbReference type="ARBA" id="ARBA00023295"/>
    </source>
</evidence>
<evidence type="ECO:0000256" key="6">
    <source>
        <dbReference type="ARBA" id="ARBA00023001"/>
    </source>
</evidence>
<evidence type="ECO:0000256" key="8">
    <source>
        <dbReference type="ARBA" id="ARBA00023283"/>
    </source>
</evidence>
<dbReference type="InterPro" id="IPR018087">
    <property type="entry name" value="Glyco_hydro_5_CS"/>
</dbReference>
<sequence>MQHFSKDDGFNIFRLPVGWQWLVNNQLGGTLDATNFGKYDQLVQGCLATGAACVIDIHNYARWNGQIIGQGGPTNDQFVNLWTQLATKYASQEKVMFGLMNEPHDVPDINKWADTVQAVVTAIRGVAKSQLILIPGNDWTSAQAFPTKSGPALLKVQNPDGTTTGLIFDVHKYLDQDNSGTHTECVTDNISTAFSPLADWLRTNKRQAINTETGGGNTASCEKYLCQQVTFMNQNSDVFIGIVGWSAGAFSSQTYELSEVPTKNGNAWTDSALVKACLAKSA</sequence>
<dbReference type="FunFam" id="3.20.20.80:FF:000124">
    <property type="entry name" value="Exported cellulase"/>
    <property type="match status" value="1"/>
</dbReference>
<dbReference type="PANTHER" id="PTHR34142">
    <property type="entry name" value="ENDO-BETA-1,4-GLUCANASE A"/>
    <property type="match status" value="1"/>
</dbReference>
<dbReference type="AlphaFoldDB" id="R8BUV2"/>
<dbReference type="Pfam" id="PF00150">
    <property type="entry name" value="Cellulase"/>
    <property type="match status" value="1"/>
</dbReference>
<keyword evidence="4" id="KW-0732">Signal</keyword>
<dbReference type="InterPro" id="IPR017853">
    <property type="entry name" value="GH"/>
</dbReference>
<dbReference type="InterPro" id="IPR001547">
    <property type="entry name" value="Glyco_hydro_5"/>
</dbReference>
<dbReference type="GO" id="GO:0008810">
    <property type="term" value="F:cellulase activity"/>
    <property type="evidence" value="ECO:0007669"/>
    <property type="project" value="UniProtKB-EC"/>
</dbReference>
<dbReference type="PROSITE" id="PS00659">
    <property type="entry name" value="GLYCOSYL_HYDROL_F5"/>
    <property type="match status" value="1"/>
</dbReference>
<keyword evidence="8" id="KW-0873">Pyrrolidone carboxylic acid</keyword>
<evidence type="ECO:0000256" key="13">
    <source>
        <dbReference type="RuleBase" id="RU361153"/>
    </source>
</evidence>
<dbReference type="GO" id="GO:0030245">
    <property type="term" value="P:cellulose catabolic process"/>
    <property type="evidence" value="ECO:0007669"/>
    <property type="project" value="UniProtKB-KW"/>
</dbReference>
<dbReference type="eggNOG" id="ENOG502QTP4">
    <property type="taxonomic scope" value="Eukaryota"/>
</dbReference>
<accession>R8BUV2</accession>
<dbReference type="EMBL" id="KB932874">
    <property type="protein sequence ID" value="EOO03069.1"/>
    <property type="molecule type" value="Genomic_DNA"/>
</dbReference>
<keyword evidence="7" id="KW-0119">Carbohydrate metabolism</keyword>
<name>R8BUV2_PHAM7</name>
<dbReference type="HOGENOM" id="CLU_029718_1_1_1"/>
<evidence type="ECO:0000256" key="3">
    <source>
        <dbReference type="ARBA" id="ARBA00012601"/>
    </source>
</evidence>
<evidence type="ECO:0000256" key="12">
    <source>
        <dbReference type="ARBA" id="ARBA00074271"/>
    </source>
</evidence>
<dbReference type="EC" id="3.2.1.4" evidence="3"/>
<evidence type="ECO:0000313" key="15">
    <source>
        <dbReference type="EMBL" id="EOO03069.1"/>
    </source>
</evidence>
<evidence type="ECO:0000256" key="2">
    <source>
        <dbReference type="ARBA" id="ARBA00005641"/>
    </source>
</evidence>
<dbReference type="KEGG" id="tmn:UCRPA7_1415"/>
<dbReference type="Gene3D" id="3.20.20.80">
    <property type="entry name" value="Glycosidases"/>
    <property type="match status" value="1"/>
</dbReference>
<keyword evidence="5 13" id="KW-0378">Hydrolase</keyword>
<comment type="similarity">
    <text evidence="2 13">Belongs to the glycosyl hydrolase 5 (cellulase A) family.</text>
</comment>
<evidence type="ECO:0000256" key="11">
    <source>
        <dbReference type="ARBA" id="ARBA00059691"/>
    </source>
</evidence>
<keyword evidence="10" id="KW-0624">Polysaccharide degradation</keyword>
<evidence type="ECO:0000256" key="1">
    <source>
        <dbReference type="ARBA" id="ARBA00000966"/>
    </source>
</evidence>
<evidence type="ECO:0000256" key="10">
    <source>
        <dbReference type="ARBA" id="ARBA00023326"/>
    </source>
</evidence>